<keyword evidence="9" id="KW-0472">Membrane</keyword>
<dbReference type="PANTHER" id="PTHR43047">
    <property type="entry name" value="TWO-COMPONENT HISTIDINE PROTEIN KINASE"/>
    <property type="match status" value="1"/>
</dbReference>
<dbReference type="InterPro" id="IPR003661">
    <property type="entry name" value="HisK_dim/P_dom"/>
</dbReference>
<dbReference type="NCBIfam" id="TIGR00229">
    <property type="entry name" value="sensory_box"/>
    <property type="match status" value="1"/>
</dbReference>
<evidence type="ECO:0000256" key="5">
    <source>
        <dbReference type="ARBA" id="ARBA00022741"/>
    </source>
</evidence>
<dbReference type="GO" id="GO:0005524">
    <property type="term" value="F:ATP binding"/>
    <property type="evidence" value="ECO:0007669"/>
    <property type="project" value="UniProtKB-KW"/>
</dbReference>
<dbReference type="Gene3D" id="1.10.287.130">
    <property type="match status" value="1"/>
</dbReference>
<dbReference type="GO" id="GO:0009927">
    <property type="term" value="F:histidine phosphotransfer kinase activity"/>
    <property type="evidence" value="ECO:0007669"/>
    <property type="project" value="TreeGrafter"/>
</dbReference>
<evidence type="ECO:0000259" key="10">
    <source>
        <dbReference type="PROSITE" id="PS50109"/>
    </source>
</evidence>
<dbReference type="Gene3D" id="3.30.450.20">
    <property type="entry name" value="PAS domain"/>
    <property type="match status" value="1"/>
</dbReference>
<keyword evidence="3" id="KW-0597">Phosphoprotein</keyword>
<keyword evidence="4" id="KW-0808">Transferase</keyword>
<dbReference type="EMBL" id="FQXM01000010">
    <property type="protein sequence ID" value="SHH69726.1"/>
    <property type="molecule type" value="Genomic_DNA"/>
</dbReference>
<dbReference type="CDD" id="cd00082">
    <property type="entry name" value="HisKA"/>
    <property type="match status" value="1"/>
</dbReference>
<evidence type="ECO:0000313" key="12">
    <source>
        <dbReference type="EMBL" id="SHH69726.1"/>
    </source>
</evidence>
<evidence type="ECO:0000256" key="9">
    <source>
        <dbReference type="SAM" id="Phobius"/>
    </source>
</evidence>
<dbReference type="Pfam" id="PF00512">
    <property type="entry name" value="HisKA"/>
    <property type="match status" value="1"/>
</dbReference>
<dbReference type="InterPro" id="IPR004358">
    <property type="entry name" value="Sig_transdc_His_kin-like_C"/>
</dbReference>
<proteinExistence type="predicted"/>
<name>A0A1M5V3F3_9CLOT</name>
<keyword evidence="5" id="KW-0547">Nucleotide-binding</keyword>
<keyword evidence="6" id="KW-0418">Kinase</keyword>
<dbReference type="InterPro" id="IPR000014">
    <property type="entry name" value="PAS"/>
</dbReference>
<dbReference type="OrthoDB" id="9813394at2"/>
<evidence type="ECO:0000256" key="7">
    <source>
        <dbReference type="ARBA" id="ARBA00022840"/>
    </source>
</evidence>
<gene>
    <name evidence="12" type="ORF">SAMN02745207_02042</name>
</gene>
<keyword evidence="9" id="KW-1133">Transmembrane helix</keyword>
<feature type="domain" description="Histidine kinase" evidence="10">
    <location>
        <begin position="531"/>
        <end position="754"/>
    </location>
</feature>
<dbReference type="Pfam" id="PF04392">
    <property type="entry name" value="ABC_sub_bind"/>
    <property type="match status" value="1"/>
</dbReference>
<comment type="catalytic activity">
    <reaction evidence="1">
        <text>ATP + protein L-histidine = ADP + protein N-phospho-L-histidine.</text>
        <dbReference type="EC" id="2.7.13.3"/>
    </reaction>
</comment>
<dbReference type="InterPro" id="IPR035965">
    <property type="entry name" value="PAS-like_dom_sf"/>
</dbReference>
<sequence length="784" mass="90310">MKRYIKKAVLSLLVLINILLLSNSYIFAEGNIEKHILILNSYHQGYTWTDDIIKGIKSVLDDTENVIRIEYMDTKVIKDKEHLKNLYELYKHKYKDSKFDVILASDNDAYEFLKSYHEELFPDTPIIVCGLNQYDQYITKNDNLFTGISENVDVKSTIDLAMKLHPNTENIYVISDNSLFGDINEEIIKEIEALYFKEIKFDYIKEDSIDKVINIIKDIPVNSIIFQTAIFKDKFGELVPVEIGSKLIYEKTKVPLYSCWKMQLGGGVVGGRMIDAYNQGQIIANMAVEILRGKNISEIPFIEESISEYTFDYNLLKEFNINIDRLPKESKFINMPVSSLKIEKSLIYLCGIIIIIFLSIVNYSRLNNIKKLRKIEKELKREKKILKSILDSTVDGILVADTQKNIIHGNDSLNKILGIQQEHLDIKNSHEFENYIRSIVINSEEVINWLIESIENIFDSTYIIKLKDGRVFEGLSKAFIIDEKLSGSIWSLRDITKKREMEKLEKEVEIKEMLLEEAKKCELMKDQFFATISHELKTPLNIILGVVQLINELYCDKKSIVYHEKLNTYTKISKQNCYRLLKLINNLIDITKIDSGFMNLNLENHNIISNVEDITMSIAEYVGSKGIELVFDTEVEEKIVAFDADKLERIMLNLFSNAIKFTKHGGAIHVNIFDRKDKVIISVKDTGIGIPDYMREQIFDRFRQVDSSLSRQAEGSGIGLSLVKSIIELHNGKIKVISEIGKGSEFIIELPVKVLAEDISENKVDNFIQSKVERISIEFSDIYS</sequence>
<accession>A0A1M5V3F3</accession>
<dbReference type="PANTHER" id="PTHR43047:SF72">
    <property type="entry name" value="OSMOSENSING HISTIDINE PROTEIN KINASE SLN1"/>
    <property type="match status" value="1"/>
</dbReference>
<dbReference type="SUPFAM" id="SSF55785">
    <property type="entry name" value="PYP-like sensor domain (PAS domain)"/>
    <property type="match status" value="1"/>
</dbReference>
<evidence type="ECO:0000256" key="3">
    <source>
        <dbReference type="ARBA" id="ARBA00022553"/>
    </source>
</evidence>
<dbReference type="AlphaFoldDB" id="A0A1M5V3F3"/>
<dbReference type="InterPro" id="IPR036097">
    <property type="entry name" value="HisK_dim/P_sf"/>
</dbReference>
<dbReference type="SUPFAM" id="SSF47384">
    <property type="entry name" value="Homodimeric domain of signal transducing histidine kinase"/>
    <property type="match status" value="1"/>
</dbReference>
<dbReference type="SMART" id="SM00388">
    <property type="entry name" value="HisKA"/>
    <property type="match status" value="1"/>
</dbReference>
<keyword evidence="9" id="KW-0812">Transmembrane</keyword>
<organism evidence="12 13">
    <name type="scientific">Clostridium grantii DSM 8605</name>
    <dbReference type="NCBI Taxonomy" id="1121316"/>
    <lineage>
        <taxon>Bacteria</taxon>
        <taxon>Bacillati</taxon>
        <taxon>Bacillota</taxon>
        <taxon>Clostridia</taxon>
        <taxon>Eubacteriales</taxon>
        <taxon>Clostridiaceae</taxon>
        <taxon>Clostridium</taxon>
    </lineage>
</organism>
<protein>
    <recommendedName>
        <fullName evidence="2">histidine kinase</fullName>
        <ecNumber evidence="2">2.7.13.3</ecNumber>
    </recommendedName>
</protein>
<dbReference type="FunFam" id="3.30.565.10:FF:000037">
    <property type="entry name" value="Hybrid sensor histidine kinase/response regulator"/>
    <property type="match status" value="1"/>
</dbReference>
<dbReference type="InterPro" id="IPR036890">
    <property type="entry name" value="HATPase_C_sf"/>
</dbReference>
<dbReference type="SMART" id="SM00387">
    <property type="entry name" value="HATPase_c"/>
    <property type="match status" value="1"/>
</dbReference>
<dbReference type="InterPro" id="IPR007487">
    <property type="entry name" value="ABC_transpt-TYRBP-like"/>
</dbReference>
<dbReference type="SUPFAM" id="SSF55874">
    <property type="entry name" value="ATPase domain of HSP90 chaperone/DNA topoisomerase II/histidine kinase"/>
    <property type="match status" value="1"/>
</dbReference>
<dbReference type="InterPro" id="IPR005467">
    <property type="entry name" value="His_kinase_dom"/>
</dbReference>
<dbReference type="Gene3D" id="3.40.50.2300">
    <property type="match status" value="2"/>
</dbReference>
<dbReference type="GO" id="GO:0005886">
    <property type="term" value="C:plasma membrane"/>
    <property type="evidence" value="ECO:0007669"/>
    <property type="project" value="TreeGrafter"/>
</dbReference>
<evidence type="ECO:0000313" key="13">
    <source>
        <dbReference type="Proteomes" id="UP000184447"/>
    </source>
</evidence>
<dbReference type="RefSeq" id="WP_084133503.1">
    <property type="nucleotide sequence ID" value="NZ_FQXM01000010.1"/>
</dbReference>
<keyword evidence="7" id="KW-0067">ATP-binding</keyword>
<evidence type="ECO:0000256" key="4">
    <source>
        <dbReference type="ARBA" id="ARBA00022679"/>
    </source>
</evidence>
<dbReference type="Pfam" id="PF02518">
    <property type="entry name" value="HATPase_c"/>
    <property type="match status" value="1"/>
</dbReference>
<evidence type="ECO:0000256" key="6">
    <source>
        <dbReference type="ARBA" id="ARBA00022777"/>
    </source>
</evidence>
<dbReference type="PRINTS" id="PR00344">
    <property type="entry name" value="BCTRLSENSOR"/>
</dbReference>
<dbReference type="PROSITE" id="PS50112">
    <property type="entry name" value="PAS"/>
    <property type="match status" value="1"/>
</dbReference>
<reference evidence="12 13" key="1">
    <citation type="submission" date="2016-11" db="EMBL/GenBank/DDBJ databases">
        <authorList>
            <person name="Jaros S."/>
            <person name="Januszkiewicz K."/>
            <person name="Wedrychowicz H."/>
        </authorList>
    </citation>
    <scope>NUCLEOTIDE SEQUENCE [LARGE SCALE GENOMIC DNA]</scope>
    <source>
        <strain evidence="12 13">DSM 8605</strain>
    </source>
</reference>
<dbReference type="STRING" id="1121316.SAMN02745207_02042"/>
<dbReference type="CDD" id="cd16922">
    <property type="entry name" value="HATPase_EvgS-ArcB-TorS-like"/>
    <property type="match status" value="1"/>
</dbReference>
<feature type="domain" description="PAS" evidence="11">
    <location>
        <begin position="382"/>
        <end position="424"/>
    </location>
</feature>
<evidence type="ECO:0000256" key="1">
    <source>
        <dbReference type="ARBA" id="ARBA00000085"/>
    </source>
</evidence>
<dbReference type="GO" id="GO:0000155">
    <property type="term" value="F:phosphorelay sensor kinase activity"/>
    <property type="evidence" value="ECO:0007669"/>
    <property type="project" value="InterPro"/>
</dbReference>
<dbReference type="InterPro" id="IPR003594">
    <property type="entry name" value="HATPase_dom"/>
</dbReference>
<dbReference type="EC" id="2.7.13.3" evidence="2"/>
<dbReference type="Gene3D" id="3.30.565.10">
    <property type="entry name" value="Histidine kinase-like ATPase, C-terminal domain"/>
    <property type="match status" value="1"/>
</dbReference>
<keyword evidence="13" id="KW-1185">Reference proteome</keyword>
<dbReference type="PROSITE" id="PS50109">
    <property type="entry name" value="HIS_KIN"/>
    <property type="match status" value="1"/>
</dbReference>
<feature type="transmembrane region" description="Helical" evidence="9">
    <location>
        <begin position="346"/>
        <end position="364"/>
    </location>
</feature>
<evidence type="ECO:0000259" key="11">
    <source>
        <dbReference type="PROSITE" id="PS50112"/>
    </source>
</evidence>
<dbReference type="Proteomes" id="UP000184447">
    <property type="component" value="Unassembled WGS sequence"/>
</dbReference>
<evidence type="ECO:0000256" key="8">
    <source>
        <dbReference type="ARBA" id="ARBA00023012"/>
    </source>
</evidence>
<evidence type="ECO:0000256" key="2">
    <source>
        <dbReference type="ARBA" id="ARBA00012438"/>
    </source>
</evidence>
<keyword evidence="8" id="KW-0902">Two-component regulatory system</keyword>